<dbReference type="Pfam" id="PF00079">
    <property type="entry name" value="Serpin"/>
    <property type="match status" value="1"/>
</dbReference>
<dbReference type="OrthoDB" id="9764871at2"/>
<dbReference type="PANTHER" id="PTHR11461">
    <property type="entry name" value="SERINE PROTEASE INHIBITOR, SERPIN"/>
    <property type="match status" value="1"/>
</dbReference>
<keyword evidence="5" id="KW-1185">Reference proteome</keyword>
<dbReference type="EMBL" id="CP030032">
    <property type="protein sequence ID" value="AWV90222.1"/>
    <property type="molecule type" value="Genomic_DNA"/>
</dbReference>
<dbReference type="GO" id="GO:0005615">
    <property type="term" value="C:extracellular space"/>
    <property type="evidence" value="ECO:0007669"/>
    <property type="project" value="InterPro"/>
</dbReference>
<dbReference type="InterPro" id="IPR036186">
    <property type="entry name" value="Serpin_sf"/>
</dbReference>
<evidence type="ECO:0000256" key="2">
    <source>
        <dbReference type="SAM" id="MobiDB-lite"/>
    </source>
</evidence>
<dbReference type="PROSITE" id="PS00284">
    <property type="entry name" value="SERPIN"/>
    <property type="match status" value="1"/>
</dbReference>
<sequence>MVRHVVYLILTDLFTQHLSDNLGEYLMIKHSLQAGLGARLLALLLAASVGGTLVGCEDAADDSKEQPDITQPGEEVRSDKQRVANPQVPQSDREELVKGNTDFAFDLYKEIAGQDKNLFFSPFSISEALTMTYAGARGETEAEMADVLHLSGDQVQVHPAFNWLDAHLMDLAETPINEESEPFELAVANSIWGQAGYPFKADFLDTLALNYGAGLNTMDFKSQPEEARQEINKWVEGKTNERIKDLLPEGMITVDTRMVLTNAIFFKASWLYAFDEEVTAPGDFTLRDGSTVSADLMYQNTDLRYAELDNFKAVELPYDGGDVSMLVLLPEDLAAFEADLDADTIKDAVEALEFKDVQLTLPKFSFTLPLPLTDTLKDMGMTTAFSDDADFSGMNDLNELRITDVVHKAFVSVDEEGTEAAAATAVVVGVESSGPNELVDFKADKPFIFVIRANQTGSLLFVGRVLDPTK</sequence>
<evidence type="ECO:0000313" key="4">
    <source>
        <dbReference type="EMBL" id="AWV90222.1"/>
    </source>
</evidence>
<accession>A0A2Z4FMS0</accession>
<evidence type="ECO:0000313" key="5">
    <source>
        <dbReference type="Proteomes" id="UP000249799"/>
    </source>
</evidence>
<dbReference type="AlphaFoldDB" id="A0A2Z4FMS0"/>
<dbReference type="InterPro" id="IPR042178">
    <property type="entry name" value="Serpin_sf_1"/>
</dbReference>
<protein>
    <submittedName>
        <fullName evidence="4">Serpin family protein</fullName>
    </submittedName>
</protein>
<comment type="similarity">
    <text evidence="1">Belongs to the serpin family.</text>
</comment>
<dbReference type="SMART" id="SM00093">
    <property type="entry name" value="SERPIN"/>
    <property type="match status" value="1"/>
</dbReference>
<dbReference type="SUPFAM" id="SSF56574">
    <property type="entry name" value="Serpins"/>
    <property type="match status" value="1"/>
</dbReference>
<name>A0A2Z4FMS0_9DELT</name>
<dbReference type="InterPro" id="IPR023795">
    <property type="entry name" value="Serpin_CS"/>
</dbReference>
<dbReference type="GO" id="GO:0004867">
    <property type="term" value="F:serine-type endopeptidase inhibitor activity"/>
    <property type="evidence" value="ECO:0007669"/>
    <property type="project" value="InterPro"/>
</dbReference>
<dbReference type="KEGG" id="bsed:DN745_13115"/>
<dbReference type="CDD" id="cd19590">
    <property type="entry name" value="serpin_thermopin-like"/>
    <property type="match status" value="1"/>
</dbReference>
<proteinExistence type="inferred from homology"/>
<dbReference type="InterPro" id="IPR023796">
    <property type="entry name" value="Serpin_dom"/>
</dbReference>
<evidence type="ECO:0000256" key="1">
    <source>
        <dbReference type="RuleBase" id="RU000411"/>
    </source>
</evidence>
<reference evidence="4 5" key="1">
    <citation type="submission" date="2018-06" db="EMBL/GenBank/DDBJ databases">
        <title>Lujinxingia sediminis gen. nov. sp. nov., a new facultative anaerobic member of the class Deltaproteobacteria, and proposal of Lujinxingaceae fam. nov.</title>
        <authorList>
            <person name="Guo L.-Y."/>
            <person name="Li C.-M."/>
            <person name="Wang S."/>
            <person name="Du Z.-J."/>
        </authorList>
    </citation>
    <scope>NUCLEOTIDE SEQUENCE [LARGE SCALE GENOMIC DNA]</scope>
    <source>
        <strain evidence="4 5">FA350</strain>
    </source>
</reference>
<dbReference type="InterPro" id="IPR000215">
    <property type="entry name" value="Serpin_fam"/>
</dbReference>
<dbReference type="Proteomes" id="UP000249799">
    <property type="component" value="Chromosome"/>
</dbReference>
<dbReference type="PANTHER" id="PTHR11461:SF211">
    <property type="entry name" value="GH10112P-RELATED"/>
    <property type="match status" value="1"/>
</dbReference>
<organism evidence="4 5">
    <name type="scientific">Bradymonas sediminis</name>
    <dbReference type="NCBI Taxonomy" id="1548548"/>
    <lineage>
        <taxon>Bacteria</taxon>
        <taxon>Deltaproteobacteria</taxon>
        <taxon>Bradymonadales</taxon>
        <taxon>Bradymonadaceae</taxon>
        <taxon>Bradymonas</taxon>
    </lineage>
</organism>
<feature type="region of interest" description="Disordered" evidence="2">
    <location>
        <begin position="58"/>
        <end position="93"/>
    </location>
</feature>
<evidence type="ECO:0000259" key="3">
    <source>
        <dbReference type="SMART" id="SM00093"/>
    </source>
</evidence>
<dbReference type="Gene3D" id="2.30.39.10">
    <property type="entry name" value="Alpha-1-antitrypsin, domain 1"/>
    <property type="match status" value="1"/>
</dbReference>
<dbReference type="Gene3D" id="3.30.497.10">
    <property type="entry name" value="Antithrombin, subunit I, domain 2"/>
    <property type="match status" value="1"/>
</dbReference>
<dbReference type="InterPro" id="IPR042185">
    <property type="entry name" value="Serpin_sf_2"/>
</dbReference>
<gene>
    <name evidence="4" type="ORF">DN745_13115</name>
</gene>
<feature type="domain" description="Serpin" evidence="3">
    <location>
        <begin position="105"/>
        <end position="468"/>
    </location>
</feature>